<feature type="compositionally biased region" description="Polar residues" evidence="1">
    <location>
        <begin position="21"/>
        <end position="33"/>
    </location>
</feature>
<organism evidence="2 3">
    <name type="scientific">Podospora appendiculata</name>
    <dbReference type="NCBI Taxonomy" id="314037"/>
    <lineage>
        <taxon>Eukaryota</taxon>
        <taxon>Fungi</taxon>
        <taxon>Dikarya</taxon>
        <taxon>Ascomycota</taxon>
        <taxon>Pezizomycotina</taxon>
        <taxon>Sordariomycetes</taxon>
        <taxon>Sordariomycetidae</taxon>
        <taxon>Sordariales</taxon>
        <taxon>Podosporaceae</taxon>
        <taxon>Podospora</taxon>
    </lineage>
</organism>
<feature type="region of interest" description="Disordered" evidence="1">
    <location>
        <begin position="71"/>
        <end position="130"/>
    </location>
</feature>
<comment type="caution">
    <text evidence="2">The sequence shown here is derived from an EMBL/GenBank/DDBJ whole genome shotgun (WGS) entry which is preliminary data.</text>
</comment>
<feature type="region of interest" description="Disordered" evidence="1">
    <location>
        <begin position="177"/>
        <end position="203"/>
    </location>
</feature>
<proteinExistence type="predicted"/>
<sequence>MNDDPTHRWTRHPVAVRDDLSATSTQAVPSQAGSADRGLITNDGAMYNTQIGRAWDEKMDSVVEALQELTVQSPTNTSATRSPETPWFTDRERGAETYTETAVSSPQESSWSRTVAPPLKQKQKRHSHHTDYIDEGRLERNLIESSTSHDKGKGLADDTTNGNTQFYHNYWHTTLPPHISYQPPNDPETATLLRGPHRPQNPPPQEVHVLILTWAQQHSHRGDGSLDTETDTLRACFKRRGYRVQCRLVPEDYPTAAVATMLDRFLARSKPDSLLVVYYHGYGCSRDSDGSMVFSR</sequence>
<keyword evidence="3" id="KW-1185">Reference proteome</keyword>
<protein>
    <submittedName>
        <fullName evidence="2">Uncharacterized protein</fullName>
    </submittedName>
</protein>
<name>A0AAE0X700_9PEZI</name>
<evidence type="ECO:0000313" key="3">
    <source>
        <dbReference type="Proteomes" id="UP001270362"/>
    </source>
</evidence>
<feature type="region of interest" description="Disordered" evidence="1">
    <location>
        <begin position="21"/>
        <end position="40"/>
    </location>
</feature>
<evidence type="ECO:0000256" key="1">
    <source>
        <dbReference type="SAM" id="MobiDB-lite"/>
    </source>
</evidence>
<feature type="compositionally biased region" description="Polar residues" evidence="1">
    <location>
        <begin position="98"/>
        <end position="113"/>
    </location>
</feature>
<accession>A0AAE0X700</accession>
<feature type="compositionally biased region" description="Polar residues" evidence="1">
    <location>
        <begin position="71"/>
        <end position="83"/>
    </location>
</feature>
<dbReference type="EMBL" id="JAULSO010000002">
    <property type="protein sequence ID" value="KAK3687192.1"/>
    <property type="molecule type" value="Genomic_DNA"/>
</dbReference>
<reference evidence="2" key="2">
    <citation type="submission" date="2023-06" db="EMBL/GenBank/DDBJ databases">
        <authorList>
            <consortium name="Lawrence Berkeley National Laboratory"/>
            <person name="Haridas S."/>
            <person name="Hensen N."/>
            <person name="Bonometti L."/>
            <person name="Westerberg I."/>
            <person name="Brannstrom I.O."/>
            <person name="Guillou S."/>
            <person name="Cros-Aarteil S."/>
            <person name="Calhoun S."/>
            <person name="Kuo A."/>
            <person name="Mondo S."/>
            <person name="Pangilinan J."/>
            <person name="Riley R."/>
            <person name="Labutti K."/>
            <person name="Andreopoulos B."/>
            <person name="Lipzen A."/>
            <person name="Chen C."/>
            <person name="Yanf M."/>
            <person name="Daum C."/>
            <person name="Ng V."/>
            <person name="Clum A."/>
            <person name="Steindorff A."/>
            <person name="Ohm R."/>
            <person name="Martin F."/>
            <person name="Silar P."/>
            <person name="Natvig D."/>
            <person name="Lalanne C."/>
            <person name="Gautier V."/>
            <person name="Ament-Velasquez S.L."/>
            <person name="Kruys A."/>
            <person name="Hutchinson M.I."/>
            <person name="Powell A.J."/>
            <person name="Barry K."/>
            <person name="Miller A.N."/>
            <person name="Grigoriev I.V."/>
            <person name="Debuchy R."/>
            <person name="Gladieux P."/>
            <person name="Thoren M.H."/>
            <person name="Johannesson H."/>
        </authorList>
    </citation>
    <scope>NUCLEOTIDE SEQUENCE</scope>
    <source>
        <strain evidence="2">CBS 314.62</strain>
    </source>
</reference>
<reference evidence="2" key="1">
    <citation type="journal article" date="2023" name="Mol. Phylogenet. Evol.">
        <title>Genome-scale phylogeny and comparative genomics of the fungal order Sordariales.</title>
        <authorList>
            <person name="Hensen N."/>
            <person name="Bonometti L."/>
            <person name="Westerberg I."/>
            <person name="Brannstrom I.O."/>
            <person name="Guillou S."/>
            <person name="Cros-Aarteil S."/>
            <person name="Calhoun S."/>
            <person name="Haridas S."/>
            <person name="Kuo A."/>
            <person name="Mondo S."/>
            <person name="Pangilinan J."/>
            <person name="Riley R."/>
            <person name="LaButti K."/>
            <person name="Andreopoulos B."/>
            <person name="Lipzen A."/>
            <person name="Chen C."/>
            <person name="Yan M."/>
            <person name="Daum C."/>
            <person name="Ng V."/>
            <person name="Clum A."/>
            <person name="Steindorff A."/>
            <person name="Ohm R.A."/>
            <person name="Martin F."/>
            <person name="Silar P."/>
            <person name="Natvig D.O."/>
            <person name="Lalanne C."/>
            <person name="Gautier V."/>
            <person name="Ament-Velasquez S.L."/>
            <person name="Kruys A."/>
            <person name="Hutchinson M.I."/>
            <person name="Powell A.J."/>
            <person name="Barry K."/>
            <person name="Miller A.N."/>
            <person name="Grigoriev I.V."/>
            <person name="Debuchy R."/>
            <person name="Gladieux P."/>
            <person name="Hiltunen Thoren M."/>
            <person name="Johannesson H."/>
        </authorList>
    </citation>
    <scope>NUCLEOTIDE SEQUENCE</scope>
    <source>
        <strain evidence="2">CBS 314.62</strain>
    </source>
</reference>
<gene>
    <name evidence="2" type="ORF">B0T22DRAFT_121976</name>
</gene>
<dbReference type="Proteomes" id="UP001270362">
    <property type="component" value="Unassembled WGS sequence"/>
</dbReference>
<dbReference type="AlphaFoldDB" id="A0AAE0X700"/>
<evidence type="ECO:0000313" key="2">
    <source>
        <dbReference type="EMBL" id="KAK3687192.1"/>
    </source>
</evidence>